<dbReference type="EnsemblMetazoa" id="AATE018390-RA">
    <property type="protein sequence ID" value="AATE018390-PA.1"/>
    <property type="gene ID" value="AATE018390"/>
</dbReference>
<evidence type="ECO:0000256" key="1">
    <source>
        <dbReference type="SAM" id="MobiDB-lite"/>
    </source>
</evidence>
<reference evidence="2" key="1">
    <citation type="submission" date="2022-08" db="UniProtKB">
        <authorList>
            <consortium name="EnsemblMetazoa"/>
        </authorList>
    </citation>
    <scope>IDENTIFICATION</scope>
    <source>
        <strain evidence="2">EBRO</strain>
    </source>
</reference>
<proteinExistence type="predicted"/>
<evidence type="ECO:0000313" key="2">
    <source>
        <dbReference type="EnsemblMetazoa" id="AATE018390-PA.1"/>
    </source>
</evidence>
<organism evidence="2">
    <name type="scientific">Anopheles atroparvus</name>
    <name type="common">European mosquito</name>
    <dbReference type="NCBI Taxonomy" id="41427"/>
    <lineage>
        <taxon>Eukaryota</taxon>
        <taxon>Metazoa</taxon>
        <taxon>Ecdysozoa</taxon>
        <taxon>Arthropoda</taxon>
        <taxon>Hexapoda</taxon>
        <taxon>Insecta</taxon>
        <taxon>Pterygota</taxon>
        <taxon>Neoptera</taxon>
        <taxon>Endopterygota</taxon>
        <taxon>Diptera</taxon>
        <taxon>Nematocera</taxon>
        <taxon>Culicoidea</taxon>
        <taxon>Culicidae</taxon>
        <taxon>Anophelinae</taxon>
        <taxon>Anopheles</taxon>
    </lineage>
</organism>
<accession>A0A182JHV3</accession>
<feature type="region of interest" description="Disordered" evidence="1">
    <location>
        <begin position="40"/>
        <end position="59"/>
    </location>
</feature>
<name>A0A182JHV3_ANOAO</name>
<dbReference type="VEuPathDB" id="VectorBase:AATE018390"/>
<dbReference type="AlphaFoldDB" id="A0A182JHV3"/>
<sequence>MNCNDSLRKRRESWRRVVWSHCNPDRSRLSMMNFRCNRRRNKISPGARERSDAGGQEAKWHNPSVKLSVCDNEEEYIGPKRNTFLSKAKEKVKTPREVRPARIWLTTSTVLLGPLEAEHGALREQVPTGREAGLQVDGTEQRVVVGARRRLLVQFDADVDDADARRDELRRKVVVPARGKRKDGRVRKCANMYARAGLRSPYVPPIDGIGERQLGVCAELQQLERLLRAERYGAHLVPPVPDVAVRAGAHNAQALEPARAVRLQYERQVGGGRVAAPEGVAHDQVAAAREVAREQPLVVLDVAQLEARAAVERVIEVVRPVRQRIGAPRVLERGRVRDGRLEVLARQVEPALVGLRATEAIVKLARAKTERAVKRELVGAAHVQVAPEQVPEAVVRLQELHVAVVRLEALLLRGRLQRLVRPAGREQRDRELEGHHLLERDVGIHLRLLAAAEHVDADKHVLPALGAIVADVVLGALEMLPGPAVVQEDAVACQEERVVRTVQLVLPRQPAVLGDRVVPDHKTARDLSVAPLGQQAHEVAQQADLGRLQAALDVQQPAVELRNLRHTHQRVHHAHHELLRLQDVAQQLHAGVLDDERADHLDAVLVRTVQPLERRDRDKVVAEVAEDVDRRPVVEPVVHPLVFTLHAVDELVVQIVALEVVAQQHLRSRLILHVLDRAVLVLQHLVALTEVPRARPGRDRLDQVLPRMRRPVEVQQGLHRQHRLAHLRI</sequence>
<protein>
    <submittedName>
        <fullName evidence="2">Uncharacterized protein</fullName>
    </submittedName>
</protein>